<comment type="caution">
    <text evidence="2">The sequence shown here is derived from an EMBL/GenBank/DDBJ whole genome shotgun (WGS) entry which is preliminary data.</text>
</comment>
<evidence type="ECO:0000313" key="2">
    <source>
        <dbReference type="EMBL" id="CAE7673238.1"/>
    </source>
</evidence>
<feature type="transmembrane region" description="Helical" evidence="1">
    <location>
        <begin position="21"/>
        <end position="40"/>
    </location>
</feature>
<dbReference type="EMBL" id="CAJNIZ010043934">
    <property type="protein sequence ID" value="CAE7673238.1"/>
    <property type="molecule type" value="Genomic_DNA"/>
</dbReference>
<evidence type="ECO:0000313" key="3">
    <source>
        <dbReference type="Proteomes" id="UP000649617"/>
    </source>
</evidence>
<sequence>MVERHALKEVIADTERRFWGCVMLPITLAFFGFYSLSSILHEDVPSKHITEFPVRNVLNPLLGEDDEATAEMLDGLTTASDVLKPQYV</sequence>
<organism evidence="2 3">
    <name type="scientific">Symbiodinium pilosum</name>
    <name type="common">Dinoflagellate</name>
    <dbReference type="NCBI Taxonomy" id="2952"/>
    <lineage>
        <taxon>Eukaryota</taxon>
        <taxon>Sar</taxon>
        <taxon>Alveolata</taxon>
        <taxon>Dinophyceae</taxon>
        <taxon>Suessiales</taxon>
        <taxon>Symbiodiniaceae</taxon>
        <taxon>Symbiodinium</taxon>
    </lineage>
</organism>
<dbReference type="AlphaFoldDB" id="A0A812WL15"/>
<reference evidence="2" key="1">
    <citation type="submission" date="2021-02" db="EMBL/GenBank/DDBJ databases">
        <authorList>
            <person name="Dougan E. K."/>
            <person name="Rhodes N."/>
            <person name="Thang M."/>
            <person name="Chan C."/>
        </authorList>
    </citation>
    <scope>NUCLEOTIDE SEQUENCE</scope>
</reference>
<protein>
    <submittedName>
        <fullName evidence="2">Pkd2 protein</fullName>
    </submittedName>
</protein>
<keyword evidence="3" id="KW-1185">Reference proteome</keyword>
<keyword evidence="1" id="KW-0472">Membrane</keyword>
<keyword evidence="1" id="KW-1133">Transmembrane helix</keyword>
<evidence type="ECO:0000256" key="1">
    <source>
        <dbReference type="SAM" id="Phobius"/>
    </source>
</evidence>
<keyword evidence="1" id="KW-0812">Transmembrane</keyword>
<accession>A0A812WL15</accession>
<dbReference type="OrthoDB" id="444119at2759"/>
<name>A0A812WL15_SYMPI</name>
<dbReference type="Proteomes" id="UP000649617">
    <property type="component" value="Unassembled WGS sequence"/>
</dbReference>
<proteinExistence type="predicted"/>
<gene>
    <name evidence="2" type="primary">pkd2</name>
    <name evidence="2" type="ORF">SPIL2461_LOCUS18611</name>
</gene>